<evidence type="ECO:0000259" key="2">
    <source>
        <dbReference type="Pfam" id="PF12146"/>
    </source>
</evidence>
<evidence type="ECO:0000313" key="4">
    <source>
        <dbReference type="Proteomes" id="UP001144471"/>
    </source>
</evidence>
<comment type="caution">
    <text evidence="3">The sequence shown here is derived from an EMBL/GenBank/DDBJ whole genome shotgun (WGS) entry which is preliminary data.</text>
</comment>
<accession>A0A9W6GIW1</accession>
<dbReference type="Pfam" id="PF12146">
    <property type="entry name" value="Hydrolase_4"/>
    <property type="match status" value="1"/>
</dbReference>
<protein>
    <submittedName>
        <fullName evidence="3">Alpha/beta hydrolase</fullName>
    </submittedName>
</protein>
<dbReference type="AlphaFoldDB" id="A0A9W6GIW1"/>
<feature type="domain" description="Serine aminopeptidase S33" evidence="2">
    <location>
        <begin position="32"/>
        <end position="264"/>
    </location>
</feature>
<organism evidence="3 4">
    <name type="scientific">Propionigenium maris DSM 9537</name>
    <dbReference type="NCBI Taxonomy" id="1123000"/>
    <lineage>
        <taxon>Bacteria</taxon>
        <taxon>Fusobacteriati</taxon>
        <taxon>Fusobacteriota</taxon>
        <taxon>Fusobacteriia</taxon>
        <taxon>Fusobacteriales</taxon>
        <taxon>Fusobacteriaceae</taxon>
        <taxon>Propionigenium</taxon>
    </lineage>
</organism>
<dbReference type="InterPro" id="IPR029058">
    <property type="entry name" value="AB_hydrolase_fold"/>
</dbReference>
<dbReference type="InterPro" id="IPR022742">
    <property type="entry name" value="Hydrolase_4"/>
</dbReference>
<dbReference type="PANTHER" id="PTHR22946:SF9">
    <property type="entry name" value="POLYKETIDE TRANSFERASE AF380"/>
    <property type="match status" value="1"/>
</dbReference>
<gene>
    <name evidence="3" type="ORF">PM10SUCC1_05030</name>
</gene>
<proteinExistence type="predicted"/>
<dbReference type="PANTHER" id="PTHR22946">
    <property type="entry name" value="DIENELACTONE HYDROLASE DOMAIN-CONTAINING PROTEIN-RELATED"/>
    <property type="match status" value="1"/>
</dbReference>
<evidence type="ECO:0000313" key="3">
    <source>
        <dbReference type="EMBL" id="GLI54988.1"/>
    </source>
</evidence>
<dbReference type="Proteomes" id="UP001144471">
    <property type="component" value="Unassembled WGS sequence"/>
</dbReference>
<dbReference type="Gene3D" id="1.10.10.800">
    <property type="match status" value="1"/>
</dbReference>
<dbReference type="SUPFAM" id="SSF53474">
    <property type="entry name" value="alpha/beta-Hydrolases"/>
    <property type="match status" value="1"/>
</dbReference>
<dbReference type="Gene3D" id="3.40.50.1820">
    <property type="entry name" value="alpha/beta hydrolase"/>
    <property type="match status" value="1"/>
</dbReference>
<name>A0A9W6GIW1_9FUSO</name>
<keyword evidence="4" id="KW-1185">Reference proteome</keyword>
<sequence>MLKELEFYSDGYKLKGNLYLPKGYSGGTQLPAIILCHGFAGIKELLLPNFALKFAEEGYAVFTFDYRGFGESDGPQGQIIPEEQVRDIRSAITFISSQAEINSSRIGLWGTSLGGANALIASANDERVKALCIQIAFGDGERNNTYGLSEMEKTKRRESINKSLLSATSKNKIMKLPLKKILSDDQSQKFFEEYSPLFPEALKVKVPFTTISYIDEWKPEKISHKINIPVLIVGAARDKVNHSGESEKIYSSLTTSEKKIIMVDSTHYDIYTGDALQKVSAEQLKWYDLYL</sequence>
<dbReference type="RefSeq" id="WP_281833214.1">
    <property type="nucleotide sequence ID" value="NZ_BSDY01000002.1"/>
</dbReference>
<dbReference type="GO" id="GO:0052689">
    <property type="term" value="F:carboxylic ester hydrolase activity"/>
    <property type="evidence" value="ECO:0007669"/>
    <property type="project" value="UniProtKB-ARBA"/>
</dbReference>
<dbReference type="EMBL" id="BSDY01000002">
    <property type="protein sequence ID" value="GLI54988.1"/>
    <property type="molecule type" value="Genomic_DNA"/>
</dbReference>
<keyword evidence="1 3" id="KW-0378">Hydrolase</keyword>
<evidence type="ECO:0000256" key="1">
    <source>
        <dbReference type="ARBA" id="ARBA00022801"/>
    </source>
</evidence>
<reference evidence="3" key="1">
    <citation type="submission" date="2022-12" db="EMBL/GenBank/DDBJ databases">
        <title>Reference genome sequencing for broad-spectrum identification of bacterial and archaeal isolates by mass spectrometry.</title>
        <authorList>
            <person name="Sekiguchi Y."/>
            <person name="Tourlousse D.M."/>
        </authorList>
    </citation>
    <scope>NUCLEOTIDE SEQUENCE</scope>
    <source>
        <strain evidence="3">10succ1</strain>
    </source>
</reference>
<dbReference type="InterPro" id="IPR050261">
    <property type="entry name" value="FrsA_esterase"/>
</dbReference>